<dbReference type="Gene3D" id="2.40.10.230">
    <property type="entry name" value="Probable tRNA pseudouridine synthase domain"/>
    <property type="match status" value="1"/>
</dbReference>
<feature type="region of interest" description="Disordered" evidence="9">
    <location>
        <begin position="492"/>
        <end position="679"/>
    </location>
</feature>
<evidence type="ECO:0000256" key="7">
    <source>
        <dbReference type="ARBA" id="ARBA00022884"/>
    </source>
</evidence>
<proteinExistence type="inferred from homology"/>
<feature type="region of interest" description="Disordered" evidence="9">
    <location>
        <begin position="1"/>
        <end position="326"/>
    </location>
</feature>
<dbReference type="EnsemblMetazoa" id="ENSAATROPT012758">
    <property type="protein sequence ID" value="ENSAATROPP011580"/>
    <property type="gene ID" value="ENSAATROPG010385"/>
</dbReference>
<dbReference type="InterPro" id="IPR007504">
    <property type="entry name" value="H/ACA_rnp_Gar1/Naf1"/>
</dbReference>
<feature type="compositionally biased region" description="Polar residues" evidence="9">
    <location>
        <begin position="22"/>
        <end position="34"/>
    </location>
</feature>
<feature type="compositionally biased region" description="Polar residues" evidence="9">
    <location>
        <begin position="55"/>
        <end position="67"/>
    </location>
</feature>
<evidence type="ECO:0000256" key="8">
    <source>
        <dbReference type="ARBA" id="ARBA00023242"/>
    </source>
</evidence>
<evidence type="ECO:0000256" key="5">
    <source>
        <dbReference type="ARBA" id="ARBA00022552"/>
    </source>
</evidence>
<feature type="compositionally biased region" description="Basic and acidic residues" evidence="9">
    <location>
        <begin position="214"/>
        <end position="224"/>
    </location>
</feature>
<evidence type="ECO:0000256" key="9">
    <source>
        <dbReference type="SAM" id="MobiDB-lite"/>
    </source>
</evidence>
<feature type="compositionally biased region" description="Polar residues" evidence="9">
    <location>
        <begin position="74"/>
        <end position="91"/>
    </location>
</feature>
<keyword evidence="7" id="KW-0694">RNA-binding</keyword>
<comment type="similarity">
    <text evidence="2">Belongs to the NAF1 family.</text>
</comment>
<evidence type="ECO:0000256" key="1">
    <source>
        <dbReference type="ARBA" id="ARBA00004123"/>
    </source>
</evidence>
<dbReference type="Pfam" id="PF04410">
    <property type="entry name" value="Gar1"/>
    <property type="match status" value="1"/>
</dbReference>
<evidence type="ECO:0000256" key="3">
    <source>
        <dbReference type="ARBA" id="ARBA00021438"/>
    </source>
</evidence>
<dbReference type="GO" id="GO:0005634">
    <property type="term" value="C:nucleus"/>
    <property type="evidence" value="ECO:0007669"/>
    <property type="project" value="UniProtKB-SubCell"/>
</dbReference>
<name>A0AAG5DKV6_ANOAO</name>
<dbReference type="GO" id="GO:0000493">
    <property type="term" value="P:box H/ACA snoRNP assembly"/>
    <property type="evidence" value="ECO:0007669"/>
    <property type="project" value="InterPro"/>
</dbReference>
<dbReference type="GO" id="GO:0006364">
    <property type="term" value="P:rRNA processing"/>
    <property type="evidence" value="ECO:0007669"/>
    <property type="project" value="UniProtKB-KW"/>
</dbReference>
<reference evidence="10" key="1">
    <citation type="submission" date="2024-04" db="UniProtKB">
        <authorList>
            <consortium name="EnsemblMetazoa"/>
        </authorList>
    </citation>
    <scope>IDENTIFICATION</scope>
    <source>
        <strain evidence="10">EBRO</strain>
    </source>
</reference>
<evidence type="ECO:0000313" key="11">
    <source>
        <dbReference type="Proteomes" id="UP000075880"/>
    </source>
</evidence>
<keyword evidence="4" id="KW-0690">Ribosome biogenesis</keyword>
<feature type="compositionally biased region" description="Low complexity" evidence="9">
    <location>
        <begin position="303"/>
        <end position="313"/>
    </location>
</feature>
<dbReference type="PANTHER" id="PTHR31633:SF1">
    <property type="entry name" value="H_ACA RIBONUCLEOPROTEIN COMPLEX NON-CORE SUBUNIT NAF1"/>
    <property type="match status" value="1"/>
</dbReference>
<organism evidence="10 11">
    <name type="scientific">Anopheles atroparvus</name>
    <name type="common">European mosquito</name>
    <dbReference type="NCBI Taxonomy" id="41427"/>
    <lineage>
        <taxon>Eukaryota</taxon>
        <taxon>Metazoa</taxon>
        <taxon>Ecdysozoa</taxon>
        <taxon>Arthropoda</taxon>
        <taxon>Hexapoda</taxon>
        <taxon>Insecta</taxon>
        <taxon>Pterygota</taxon>
        <taxon>Neoptera</taxon>
        <taxon>Endopterygota</taxon>
        <taxon>Diptera</taxon>
        <taxon>Nematocera</taxon>
        <taxon>Culicoidea</taxon>
        <taxon>Culicidae</taxon>
        <taxon>Anophelinae</taxon>
        <taxon>Anopheles</taxon>
    </lineage>
</organism>
<keyword evidence="5" id="KW-0698">rRNA processing</keyword>
<dbReference type="InterPro" id="IPR009000">
    <property type="entry name" value="Transl_B-barrel_sf"/>
</dbReference>
<dbReference type="SUPFAM" id="SSF50447">
    <property type="entry name" value="Translation proteins"/>
    <property type="match status" value="1"/>
</dbReference>
<keyword evidence="8" id="KW-0539">Nucleus</keyword>
<keyword evidence="6" id="KW-0597">Phosphoprotein</keyword>
<dbReference type="FunFam" id="2.40.10.230:FF:000002">
    <property type="entry name" value="H/ACA ribonucleoprotein complex non-core subunit NAF1"/>
    <property type="match status" value="1"/>
</dbReference>
<evidence type="ECO:0000256" key="6">
    <source>
        <dbReference type="ARBA" id="ARBA00022553"/>
    </source>
</evidence>
<feature type="compositionally biased region" description="Polar residues" evidence="9">
    <location>
        <begin position="252"/>
        <end position="269"/>
    </location>
</feature>
<dbReference type="GO" id="GO:0001522">
    <property type="term" value="P:pseudouridine synthesis"/>
    <property type="evidence" value="ECO:0007669"/>
    <property type="project" value="InterPro"/>
</dbReference>
<dbReference type="InterPro" id="IPR040309">
    <property type="entry name" value="Naf1"/>
</dbReference>
<feature type="compositionally biased region" description="Low complexity" evidence="9">
    <location>
        <begin position="606"/>
        <end position="651"/>
    </location>
</feature>
<dbReference type="InterPro" id="IPR038664">
    <property type="entry name" value="Gar1/Naf1_Cbf5-bd_sf"/>
</dbReference>
<feature type="compositionally biased region" description="Polar residues" evidence="9">
    <location>
        <begin position="125"/>
        <end position="155"/>
    </location>
</feature>
<accession>A0AAG5DKV6</accession>
<dbReference type="GO" id="GO:0005732">
    <property type="term" value="C:sno(s)RNA-containing ribonucleoprotein complex"/>
    <property type="evidence" value="ECO:0007669"/>
    <property type="project" value="InterPro"/>
</dbReference>
<dbReference type="AlphaFoldDB" id="A0AAG5DKV6"/>
<dbReference type="GO" id="GO:0043489">
    <property type="term" value="P:RNA stabilization"/>
    <property type="evidence" value="ECO:0007669"/>
    <property type="project" value="UniProtKB-ARBA"/>
</dbReference>
<protein>
    <recommendedName>
        <fullName evidence="3">H/ACA ribonucleoprotein complex non-core subunit NAF1</fullName>
    </recommendedName>
</protein>
<feature type="compositionally biased region" description="Polar residues" evidence="9">
    <location>
        <begin position="524"/>
        <end position="533"/>
    </location>
</feature>
<feature type="compositionally biased region" description="Low complexity" evidence="9">
    <location>
        <begin position="534"/>
        <end position="546"/>
    </location>
</feature>
<dbReference type="PANTHER" id="PTHR31633">
    <property type="entry name" value="H/ACA RIBONUCLEOPROTEIN COMPLEX NON-CORE SUBUNIT NAF1"/>
    <property type="match status" value="1"/>
</dbReference>
<comment type="subcellular location">
    <subcellularLocation>
        <location evidence="1">Nucleus</location>
    </subcellularLocation>
</comment>
<feature type="compositionally biased region" description="Polar residues" evidence="9">
    <location>
        <begin position="580"/>
        <end position="600"/>
    </location>
</feature>
<sequence length="679" mass="74495">MEENTKPDDIANGDCNVPHGESVTSSAGEDTQGGSVKIQLIDDPQTASVEKKSVKQSIPSVVDQTEAISKDSTSESSNLSDEQTTVATTEAASEHAVPPSSAENISGEVSIVDSAKETSLAAPATSGSSVEVEVTTRNVPNTATGPGQIASTGNIPQPVESGNVDLSEKHLASETSLAAPAASANTMEVEDPTENIPSIDAVQDPKAPPGTDNEAAKEEERPCADENLMPPPSVAPKAAACSMEVEEPRGNAPSTVTINDQIAEQQQLESEAVEKINSTSLSLLSQYSGSSESESEDTDASKSKQQSSSSSSSDESEDEVKEPALRSTYRKCEDAILVSDAETMDTIAASSDDDEEESQSQAPLRTKGEMLIDELPHIEELTITVPETECKAIGLVDSVVAQIVLVQSIPGVELLNLETVLFLDRGKRPLGKIFDVIGQVNCPIYCVLFNSNQEVVSRNITVGMQVYCAPRTEHTSFIILSELMRYKGSDASWMNDNEPPPHMVEYSDDEAEKTAKRNRKKKSNVNGEQSGETSSQHSQPDRQQQSHQHHHRQEQQHQRQQVFQYPYMPRQQFGRPPPNNRGNFYPRQQSGYSWHHNVNNPRYHHPPQYQQRQPQYQPQYQQQYQQQYQPQQHQQPQPQQQQQQQQFQQFQNTQPAAGAAYLPNPFAMFGQQPPPNPPS</sequence>
<dbReference type="GO" id="GO:0003723">
    <property type="term" value="F:RNA binding"/>
    <property type="evidence" value="ECO:0007669"/>
    <property type="project" value="UniProtKB-KW"/>
</dbReference>
<dbReference type="Proteomes" id="UP000075880">
    <property type="component" value="Unassembled WGS sequence"/>
</dbReference>
<feature type="compositionally biased region" description="Low complexity" evidence="9">
    <location>
        <begin position="278"/>
        <end position="292"/>
    </location>
</feature>
<keyword evidence="11" id="KW-1185">Reference proteome</keyword>
<evidence type="ECO:0000256" key="2">
    <source>
        <dbReference type="ARBA" id="ARBA00009801"/>
    </source>
</evidence>
<evidence type="ECO:0000313" key="10">
    <source>
        <dbReference type="EnsemblMetazoa" id="ENSAATROPP011580"/>
    </source>
</evidence>
<evidence type="ECO:0000256" key="4">
    <source>
        <dbReference type="ARBA" id="ARBA00022517"/>
    </source>
</evidence>